<organism evidence="5 6">
    <name type="scientific">Plakobranchus ocellatus</name>
    <dbReference type="NCBI Taxonomy" id="259542"/>
    <lineage>
        <taxon>Eukaryota</taxon>
        <taxon>Metazoa</taxon>
        <taxon>Spiralia</taxon>
        <taxon>Lophotrochozoa</taxon>
        <taxon>Mollusca</taxon>
        <taxon>Gastropoda</taxon>
        <taxon>Heterobranchia</taxon>
        <taxon>Euthyneura</taxon>
        <taxon>Panpulmonata</taxon>
        <taxon>Sacoglossa</taxon>
        <taxon>Placobranchoidea</taxon>
        <taxon>Plakobranchidae</taxon>
        <taxon>Plakobranchus</taxon>
    </lineage>
</organism>
<dbReference type="InterPro" id="IPR001878">
    <property type="entry name" value="Znf_CCHC"/>
</dbReference>
<dbReference type="Pfam" id="PF00665">
    <property type="entry name" value="rve"/>
    <property type="match status" value="1"/>
</dbReference>
<gene>
    <name evidence="5" type="ORF">PoB_004100900</name>
</gene>
<keyword evidence="1" id="KW-0479">Metal-binding</keyword>
<dbReference type="PROSITE" id="PS50158">
    <property type="entry name" value="ZF_CCHC"/>
    <property type="match status" value="1"/>
</dbReference>
<dbReference type="Proteomes" id="UP000735302">
    <property type="component" value="Unassembled WGS sequence"/>
</dbReference>
<dbReference type="SUPFAM" id="SSF57756">
    <property type="entry name" value="Retrovirus zinc finger-like domains"/>
    <property type="match status" value="1"/>
</dbReference>
<feature type="compositionally biased region" description="Polar residues" evidence="2">
    <location>
        <begin position="212"/>
        <end position="229"/>
    </location>
</feature>
<dbReference type="SMART" id="SM00343">
    <property type="entry name" value="ZnF_C2HC"/>
    <property type="match status" value="1"/>
</dbReference>
<reference evidence="5 6" key="1">
    <citation type="journal article" date="2021" name="Elife">
        <title>Chloroplast acquisition without the gene transfer in kleptoplastic sea slugs, Plakobranchus ocellatus.</title>
        <authorList>
            <person name="Maeda T."/>
            <person name="Takahashi S."/>
            <person name="Yoshida T."/>
            <person name="Shimamura S."/>
            <person name="Takaki Y."/>
            <person name="Nagai Y."/>
            <person name="Toyoda A."/>
            <person name="Suzuki Y."/>
            <person name="Arimoto A."/>
            <person name="Ishii H."/>
            <person name="Satoh N."/>
            <person name="Nishiyama T."/>
            <person name="Hasebe M."/>
            <person name="Maruyama T."/>
            <person name="Minagawa J."/>
            <person name="Obokata J."/>
            <person name="Shigenobu S."/>
        </authorList>
    </citation>
    <scope>NUCLEOTIDE SEQUENCE [LARGE SCALE GENOMIC DNA]</scope>
</reference>
<dbReference type="PROSITE" id="PS50994">
    <property type="entry name" value="INTEGRASE"/>
    <property type="match status" value="1"/>
</dbReference>
<dbReference type="Pfam" id="PF00098">
    <property type="entry name" value="zf-CCHC"/>
    <property type="match status" value="1"/>
</dbReference>
<dbReference type="InterPro" id="IPR036397">
    <property type="entry name" value="RNaseH_sf"/>
</dbReference>
<dbReference type="SUPFAM" id="SSF47353">
    <property type="entry name" value="Retrovirus capsid dimerization domain-like"/>
    <property type="match status" value="1"/>
</dbReference>
<dbReference type="Gene3D" id="4.10.60.10">
    <property type="entry name" value="Zinc finger, CCHC-type"/>
    <property type="match status" value="1"/>
</dbReference>
<evidence type="ECO:0000313" key="6">
    <source>
        <dbReference type="Proteomes" id="UP000735302"/>
    </source>
</evidence>
<dbReference type="Pfam" id="PF17921">
    <property type="entry name" value="Integrase_H2C2"/>
    <property type="match status" value="1"/>
</dbReference>
<feature type="region of interest" description="Disordered" evidence="2">
    <location>
        <begin position="211"/>
        <end position="242"/>
    </location>
</feature>
<dbReference type="Gene3D" id="1.10.4020.10">
    <property type="entry name" value="DNA breaking-rejoining enzymes"/>
    <property type="match status" value="1"/>
</dbReference>
<keyword evidence="1" id="KW-0862">Zinc</keyword>
<dbReference type="InterPro" id="IPR001584">
    <property type="entry name" value="Integrase_cat-core"/>
</dbReference>
<comment type="caution">
    <text evidence="5">The sequence shown here is derived from an EMBL/GenBank/DDBJ whole genome shotgun (WGS) entry which is preliminary data.</text>
</comment>
<dbReference type="InterPro" id="IPR041588">
    <property type="entry name" value="Integrase_H2C2"/>
</dbReference>
<protein>
    <submittedName>
        <fullName evidence="5">Gypsy retrotransposon integrase-like protein 1</fullName>
    </submittedName>
</protein>
<dbReference type="GO" id="GO:0003676">
    <property type="term" value="F:nucleic acid binding"/>
    <property type="evidence" value="ECO:0007669"/>
    <property type="project" value="InterPro"/>
</dbReference>
<dbReference type="InterPro" id="IPR012337">
    <property type="entry name" value="RNaseH-like_sf"/>
</dbReference>
<evidence type="ECO:0000256" key="1">
    <source>
        <dbReference type="PROSITE-ProRule" id="PRU00047"/>
    </source>
</evidence>
<proteinExistence type="predicted"/>
<dbReference type="InterPro" id="IPR050951">
    <property type="entry name" value="Retrovirus_Pol_polyprotein"/>
</dbReference>
<dbReference type="PANTHER" id="PTHR37984">
    <property type="entry name" value="PROTEIN CBG26694"/>
    <property type="match status" value="1"/>
</dbReference>
<dbReference type="InterPro" id="IPR036875">
    <property type="entry name" value="Znf_CCHC_sf"/>
</dbReference>
<dbReference type="PANTHER" id="PTHR37984:SF15">
    <property type="entry name" value="INTEGRASE CATALYTIC DOMAIN-CONTAINING PROTEIN"/>
    <property type="match status" value="1"/>
</dbReference>
<dbReference type="InterPro" id="IPR038269">
    <property type="entry name" value="SCAN_sf"/>
</dbReference>
<dbReference type="AlphaFoldDB" id="A0AAV4B820"/>
<dbReference type="SUPFAM" id="SSF53098">
    <property type="entry name" value="Ribonuclease H-like"/>
    <property type="match status" value="1"/>
</dbReference>
<dbReference type="EMBL" id="BLXT01004574">
    <property type="protein sequence ID" value="GFO14504.1"/>
    <property type="molecule type" value="Genomic_DNA"/>
</dbReference>
<dbReference type="Gene3D" id="3.30.420.10">
    <property type="entry name" value="Ribonuclease H-like superfamily/Ribonuclease H"/>
    <property type="match status" value="1"/>
</dbReference>
<accession>A0AAV4B820</accession>
<feature type="region of interest" description="Disordered" evidence="2">
    <location>
        <begin position="142"/>
        <end position="167"/>
    </location>
</feature>
<keyword evidence="6" id="KW-1185">Reference proteome</keyword>
<dbReference type="GO" id="GO:0015074">
    <property type="term" value="P:DNA integration"/>
    <property type="evidence" value="ECO:0007669"/>
    <property type="project" value="InterPro"/>
</dbReference>
<feature type="domain" description="Integrase catalytic" evidence="4">
    <location>
        <begin position="323"/>
        <end position="478"/>
    </location>
</feature>
<dbReference type="GO" id="GO:0008270">
    <property type="term" value="F:zinc ion binding"/>
    <property type="evidence" value="ECO:0007669"/>
    <property type="project" value="UniProtKB-KW"/>
</dbReference>
<evidence type="ECO:0000313" key="5">
    <source>
        <dbReference type="EMBL" id="GFO14504.1"/>
    </source>
</evidence>
<feature type="domain" description="CCHC-type" evidence="3">
    <location>
        <begin position="194"/>
        <end position="209"/>
    </location>
</feature>
<evidence type="ECO:0000259" key="4">
    <source>
        <dbReference type="PROSITE" id="PS50994"/>
    </source>
</evidence>
<keyword evidence="1" id="KW-0863">Zinc-finger</keyword>
<sequence>MSLLQGDSLSVLSSLAPDECGSYTLIKEKLLKRFGCDCNGFRDTFFQSRQRTEENFESFVYRTKRYFDRWLDLAKVNTYDGLIFLLLFETVMATCNEEFVAHIKDQSPSNIPKLIGIATSYSDSRPNKPFAKAAMSKVSFAATSTSSDPSGRRAARSPCRSKEFSPIQKNFKRHQSASLGRPHANSQAAPRYACFSCQGFGHVAKDCPSDVATKSSRGFRSSGSQNTKPGQVDFAPASDNSQHDVLHRVNTKCQTEETSVANGVSTNVLGHAGFRKTLATIKSEFSWPGLSTDTLTFVRSCHICQVKAPIGRDKPAPFQTIPIISEPFSRLVIDLVGPLPVSSNRYEYILTVVDVATRFADAVPLRSITAKNVGENLFSIFTRLGFPKQVQSDQSTQFMSQLFRELSILSGFEHKISTAFHPETNAYVERFHGTLKTMLRKLSHERPSDWDRYLCGFVCIQNPGSFIDRIFPIFSPIR</sequence>
<dbReference type="Gene3D" id="1.10.340.70">
    <property type="match status" value="1"/>
</dbReference>
<name>A0AAV4B820_9GAST</name>
<evidence type="ECO:0000259" key="3">
    <source>
        <dbReference type="PROSITE" id="PS50158"/>
    </source>
</evidence>
<evidence type="ECO:0000256" key="2">
    <source>
        <dbReference type="SAM" id="MobiDB-lite"/>
    </source>
</evidence>